<dbReference type="STRING" id="8083.ENSXMAP00000028541"/>
<reference evidence="2" key="4">
    <citation type="submission" date="2025-09" db="UniProtKB">
        <authorList>
            <consortium name="Ensembl"/>
        </authorList>
    </citation>
    <scope>IDENTIFICATION</scope>
    <source>
        <strain evidence="2">JP 163 A</strain>
    </source>
</reference>
<feature type="region of interest" description="Disordered" evidence="1">
    <location>
        <begin position="65"/>
        <end position="96"/>
    </location>
</feature>
<dbReference type="Proteomes" id="UP000002852">
    <property type="component" value="Unassembled WGS sequence"/>
</dbReference>
<evidence type="ECO:0000313" key="3">
    <source>
        <dbReference type="Proteomes" id="UP000002852"/>
    </source>
</evidence>
<dbReference type="OMA" id="GESTGWG"/>
<name>A0A3B5QE16_XIPMA</name>
<reference evidence="3" key="1">
    <citation type="submission" date="2012-01" db="EMBL/GenBank/DDBJ databases">
        <authorList>
            <person name="Walter R."/>
            <person name="Schartl M."/>
            <person name="Warren W."/>
        </authorList>
    </citation>
    <scope>NUCLEOTIDE SEQUENCE [LARGE SCALE GENOMIC DNA]</scope>
    <source>
        <strain evidence="3">JP 163 A</strain>
    </source>
</reference>
<dbReference type="GeneTree" id="ENSGT01150000287066"/>
<evidence type="ECO:0000256" key="1">
    <source>
        <dbReference type="SAM" id="MobiDB-lite"/>
    </source>
</evidence>
<organism evidence="2 3">
    <name type="scientific">Xiphophorus maculatus</name>
    <name type="common">Southern platyfish</name>
    <name type="synonym">Platypoecilus maculatus</name>
    <dbReference type="NCBI Taxonomy" id="8083"/>
    <lineage>
        <taxon>Eukaryota</taxon>
        <taxon>Metazoa</taxon>
        <taxon>Chordata</taxon>
        <taxon>Craniata</taxon>
        <taxon>Vertebrata</taxon>
        <taxon>Euteleostomi</taxon>
        <taxon>Actinopterygii</taxon>
        <taxon>Neopterygii</taxon>
        <taxon>Teleostei</taxon>
        <taxon>Neoteleostei</taxon>
        <taxon>Acanthomorphata</taxon>
        <taxon>Ovalentaria</taxon>
        <taxon>Atherinomorphae</taxon>
        <taxon>Cyprinodontiformes</taxon>
        <taxon>Poeciliidae</taxon>
        <taxon>Poeciliinae</taxon>
        <taxon>Xiphophorus</taxon>
    </lineage>
</organism>
<dbReference type="AlphaFoldDB" id="A0A3B5QE16"/>
<reference evidence="2" key="3">
    <citation type="submission" date="2025-08" db="UniProtKB">
        <authorList>
            <consortium name="Ensembl"/>
        </authorList>
    </citation>
    <scope>IDENTIFICATION</scope>
    <source>
        <strain evidence="2">JP 163 A</strain>
    </source>
</reference>
<accession>A0A3B5QE16</accession>
<reference evidence="3" key="2">
    <citation type="journal article" date="2013" name="Nat. Genet.">
        <title>The genome of the platyfish, Xiphophorus maculatus, provides insights into evolutionary adaptation and several complex traits.</title>
        <authorList>
            <person name="Schartl M."/>
            <person name="Walter R.B."/>
            <person name="Shen Y."/>
            <person name="Garcia T."/>
            <person name="Catchen J."/>
            <person name="Amores A."/>
            <person name="Braasch I."/>
            <person name="Chalopin D."/>
            <person name="Volff J.N."/>
            <person name="Lesch K.P."/>
            <person name="Bisazza A."/>
            <person name="Minx P."/>
            <person name="Hillier L."/>
            <person name="Wilson R.K."/>
            <person name="Fuerstenberg S."/>
            <person name="Boore J."/>
            <person name="Searle S."/>
            <person name="Postlethwait J.H."/>
            <person name="Warren W.C."/>
        </authorList>
    </citation>
    <scope>NUCLEOTIDE SEQUENCE [LARGE SCALE GENOMIC DNA]</scope>
    <source>
        <strain evidence="3">JP 163 A</strain>
    </source>
</reference>
<evidence type="ECO:0000313" key="2">
    <source>
        <dbReference type="Ensembl" id="ENSXMAP00000028541.1"/>
    </source>
</evidence>
<sequence length="115" mass="12568">YHSYYLNHLNEISEKGRRGHEDDLQHPEADVRDGEGLVVADVLAAGLLGVAGEVGLLVAPDLFGRGAEHQDPEDEEDAAAPETYGESTGWGGVKIKKKRGQRKRLCQEKQTTNDS</sequence>
<proteinExistence type="predicted"/>
<dbReference type="InParanoid" id="A0A3B5QE16"/>
<keyword evidence="3" id="KW-1185">Reference proteome</keyword>
<protein>
    <submittedName>
        <fullName evidence="2">Uncharacterized protein</fullName>
    </submittedName>
</protein>
<dbReference type="Ensembl" id="ENSXMAT00000031288.1">
    <property type="protein sequence ID" value="ENSXMAP00000028541.1"/>
    <property type="gene ID" value="ENSXMAG00000022154.1"/>
</dbReference>